<dbReference type="Gene3D" id="3.40.630.30">
    <property type="match status" value="1"/>
</dbReference>
<evidence type="ECO:0000313" key="2">
    <source>
        <dbReference type="EMBL" id="MEQ2510050.1"/>
    </source>
</evidence>
<dbReference type="SUPFAM" id="SSF55729">
    <property type="entry name" value="Acyl-CoA N-acyltransferases (Nat)"/>
    <property type="match status" value="1"/>
</dbReference>
<sequence>MDVKEYLQNPCGTLSIPYWKAKTLAIPDSMRIIHCSNWNGQYGNFQRFFRIKHDLNDLSPIDYDYDTLSIDYQATQLCEMINESYKHENIVVSEQDILQWKQHKTFREELCVYINADNGKMAASGIAEFDEVCREGIIEWVQVLPAYRGRGLGKKIVDVLLNRLKSIGASFVTVSGNLDNTSKPLELYRKCGFTGDDIWYICQV</sequence>
<dbReference type="InterPro" id="IPR016181">
    <property type="entry name" value="Acyl_CoA_acyltransferase"/>
</dbReference>
<comment type="caution">
    <text evidence="2">The sequence shown here is derived from an EMBL/GenBank/DDBJ whole genome shotgun (WGS) entry which is preliminary data.</text>
</comment>
<dbReference type="CDD" id="cd04301">
    <property type="entry name" value="NAT_SF"/>
    <property type="match status" value="1"/>
</dbReference>
<protein>
    <submittedName>
        <fullName evidence="2">GNAT family N-acetyltransferase</fullName>
    </submittedName>
</protein>
<gene>
    <name evidence="2" type="ORF">WMO66_02085</name>
</gene>
<accession>A0ABV1G3R8</accession>
<dbReference type="EMBL" id="JBBMFF010000112">
    <property type="protein sequence ID" value="MEQ2510050.1"/>
    <property type="molecule type" value="Genomic_DNA"/>
</dbReference>
<dbReference type="Pfam" id="PF00583">
    <property type="entry name" value="Acetyltransf_1"/>
    <property type="match status" value="1"/>
</dbReference>
<feature type="domain" description="N-acetyltransferase" evidence="1">
    <location>
        <begin position="63"/>
        <end position="204"/>
    </location>
</feature>
<evidence type="ECO:0000259" key="1">
    <source>
        <dbReference type="PROSITE" id="PS51186"/>
    </source>
</evidence>
<organism evidence="2 3">
    <name type="scientific">Faecousia intestinalis</name>
    <dbReference type="NCBI Taxonomy" id="3133167"/>
    <lineage>
        <taxon>Bacteria</taxon>
        <taxon>Bacillati</taxon>
        <taxon>Bacillota</taxon>
        <taxon>Clostridia</taxon>
        <taxon>Eubacteriales</taxon>
        <taxon>Oscillospiraceae</taxon>
        <taxon>Faecousia</taxon>
    </lineage>
</organism>
<dbReference type="PROSITE" id="PS51186">
    <property type="entry name" value="GNAT"/>
    <property type="match status" value="1"/>
</dbReference>
<keyword evidence="3" id="KW-1185">Reference proteome</keyword>
<reference evidence="2 3" key="1">
    <citation type="submission" date="2024-03" db="EMBL/GenBank/DDBJ databases">
        <title>Human intestinal bacterial collection.</title>
        <authorList>
            <person name="Pauvert C."/>
            <person name="Hitch T.C.A."/>
            <person name="Clavel T."/>
        </authorList>
    </citation>
    <scope>NUCLEOTIDE SEQUENCE [LARGE SCALE GENOMIC DNA]</scope>
    <source>
        <strain evidence="2 3">CLA-AA-H192</strain>
    </source>
</reference>
<dbReference type="InterPro" id="IPR000182">
    <property type="entry name" value="GNAT_dom"/>
</dbReference>
<dbReference type="RefSeq" id="WP_349134756.1">
    <property type="nucleotide sequence ID" value="NZ_JBBMFF010000112.1"/>
</dbReference>
<name>A0ABV1G3R8_9FIRM</name>
<proteinExistence type="predicted"/>
<evidence type="ECO:0000313" key="3">
    <source>
        <dbReference type="Proteomes" id="UP001491552"/>
    </source>
</evidence>
<dbReference type="Proteomes" id="UP001491552">
    <property type="component" value="Unassembled WGS sequence"/>
</dbReference>